<dbReference type="RefSeq" id="WP_378487197.1">
    <property type="nucleotide sequence ID" value="NZ_JBHUFB010000019.1"/>
</dbReference>
<dbReference type="EMBL" id="JBHUFB010000019">
    <property type="protein sequence ID" value="MFD1814455.1"/>
    <property type="molecule type" value="Genomic_DNA"/>
</dbReference>
<name>A0ABW4PAP1_9NOCA</name>
<evidence type="ECO:0000259" key="2">
    <source>
        <dbReference type="Pfam" id="PF00905"/>
    </source>
</evidence>
<reference evidence="4" key="1">
    <citation type="journal article" date="2019" name="Int. J. Syst. Evol. Microbiol.">
        <title>The Global Catalogue of Microorganisms (GCM) 10K type strain sequencing project: providing services to taxonomists for standard genome sequencing and annotation.</title>
        <authorList>
            <consortium name="The Broad Institute Genomics Platform"/>
            <consortium name="The Broad Institute Genome Sequencing Center for Infectious Disease"/>
            <person name="Wu L."/>
            <person name="Ma J."/>
        </authorList>
    </citation>
    <scope>NUCLEOTIDE SEQUENCE [LARGE SCALE GENOMIC DNA]</scope>
    <source>
        <strain evidence="4">DT72</strain>
    </source>
</reference>
<protein>
    <submittedName>
        <fullName evidence="3">Penicillin-binding transpeptidase domain-containing protein</fullName>
    </submittedName>
</protein>
<dbReference type="SUPFAM" id="SSF56601">
    <property type="entry name" value="beta-lactamase/transpeptidase-like"/>
    <property type="match status" value="1"/>
</dbReference>
<sequence>MSPGITFGVVAVSVSALVLGGVACSTGPTETETAAQDFADALSRRDVQAAAALTSDPAAASSAIGQMFEGLNPTDARFVVASTDSDAGTFTLDADWTFAGGPDQTAAGETTTPTASEAATTTPTEPATREWTYTTTGGGQAVADGGAIPWDPALLAPGLTADATLRYTALAGGSPAVLADNGAPLMTEQTVTLVTLDPAAVPDPTASAAALAPLLQPIAPAISAESISTDLAASQGRPLTVIALRDSDLAPIEAQLAAIPGVTQVKQSRLLTVDRNTQSPAFEGLRTLWEQAQADTAGWAVQLVQSDGTAQWLAGQDGTAAPDIATTLDPAIQASAQAAIADLPQQAAIVAIRPSTGGVLAVAQNSAAGAQGPIALTGLYPPGSTFKIVTTSAALQGGSVTPDTVLPCPGVATIEGRTIPNDDNFDLGSVPLHTAFARSCNTTMGQLAVSMTPTALHDAAQQFGLGVDYVTPGLTTVTGSVPPADTPAERVESAIGQGRVTASPFGMALVAASVARGSTPAPMLVQGQPGVGDSTPTPAPTTVTDDLQAMMRETVTSGTATQLADIPDVRGKTGTAEVAGQPAHGWFVGIDQDVAFAVFVAGADSSGPAVDAAGRFLRPIQTNLTR</sequence>
<dbReference type="InterPro" id="IPR012338">
    <property type="entry name" value="Beta-lactam/transpept-like"/>
</dbReference>
<proteinExistence type="predicted"/>
<dbReference type="PANTHER" id="PTHR30627:SF24">
    <property type="entry name" value="PENICILLIN-BINDING PROTEIN 4B"/>
    <property type="match status" value="1"/>
</dbReference>
<accession>A0ABW4PAP1</accession>
<feature type="compositionally biased region" description="Low complexity" evidence="1">
    <location>
        <begin position="105"/>
        <end position="125"/>
    </location>
</feature>
<gene>
    <name evidence="3" type="ORF">ACFSJG_19755</name>
</gene>
<evidence type="ECO:0000313" key="4">
    <source>
        <dbReference type="Proteomes" id="UP001597286"/>
    </source>
</evidence>
<feature type="region of interest" description="Disordered" evidence="1">
    <location>
        <begin position="99"/>
        <end position="125"/>
    </location>
</feature>
<keyword evidence="4" id="KW-1185">Reference proteome</keyword>
<dbReference type="PANTHER" id="PTHR30627">
    <property type="entry name" value="PEPTIDOGLYCAN D,D-TRANSPEPTIDASE"/>
    <property type="match status" value="1"/>
</dbReference>
<dbReference type="InterPro" id="IPR050515">
    <property type="entry name" value="Beta-lactam/transpept"/>
</dbReference>
<dbReference type="Proteomes" id="UP001597286">
    <property type="component" value="Unassembled WGS sequence"/>
</dbReference>
<dbReference type="Gene3D" id="3.40.710.10">
    <property type="entry name" value="DD-peptidase/beta-lactamase superfamily"/>
    <property type="match status" value="1"/>
</dbReference>
<dbReference type="InterPro" id="IPR001460">
    <property type="entry name" value="PCN-bd_Tpept"/>
</dbReference>
<dbReference type="Pfam" id="PF00905">
    <property type="entry name" value="Transpeptidase"/>
    <property type="match status" value="1"/>
</dbReference>
<evidence type="ECO:0000313" key="3">
    <source>
        <dbReference type="EMBL" id="MFD1814455.1"/>
    </source>
</evidence>
<organism evidence="3 4">
    <name type="scientific">Rhodococcus gannanensis</name>
    <dbReference type="NCBI Taxonomy" id="1960308"/>
    <lineage>
        <taxon>Bacteria</taxon>
        <taxon>Bacillati</taxon>
        <taxon>Actinomycetota</taxon>
        <taxon>Actinomycetes</taxon>
        <taxon>Mycobacteriales</taxon>
        <taxon>Nocardiaceae</taxon>
        <taxon>Rhodococcus</taxon>
    </lineage>
</organism>
<comment type="caution">
    <text evidence="3">The sequence shown here is derived from an EMBL/GenBank/DDBJ whole genome shotgun (WGS) entry which is preliminary data.</text>
</comment>
<feature type="domain" description="Penicillin-binding protein transpeptidase" evidence="2">
    <location>
        <begin position="348"/>
        <end position="604"/>
    </location>
</feature>
<evidence type="ECO:0000256" key="1">
    <source>
        <dbReference type="SAM" id="MobiDB-lite"/>
    </source>
</evidence>